<feature type="region of interest" description="Disordered" evidence="1">
    <location>
        <begin position="40"/>
        <end position="67"/>
    </location>
</feature>
<evidence type="ECO:0000313" key="3">
    <source>
        <dbReference type="Proteomes" id="UP000813824"/>
    </source>
</evidence>
<feature type="compositionally biased region" description="Polar residues" evidence="1">
    <location>
        <begin position="377"/>
        <end position="387"/>
    </location>
</feature>
<proteinExistence type="predicted"/>
<organism evidence="2 3">
    <name type="scientific">Cristinia sonorae</name>
    <dbReference type="NCBI Taxonomy" id="1940300"/>
    <lineage>
        <taxon>Eukaryota</taxon>
        <taxon>Fungi</taxon>
        <taxon>Dikarya</taxon>
        <taxon>Basidiomycota</taxon>
        <taxon>Agaricomycotina</taxon>
        <taxon>Agaricomycetes</taxon>
        <taxon>Agaricomycetidae</taxon>
        <taxon>Agaricales</taxon>
        <taxon>Pleurotineae</taxon>
        <taxon>Stephanosporaceae</taxon>
        <taxon>Cristinia</taxon>
    </lineage>
</organism>
<feature type="compositionally biased region" description="Polar residues" evidence="1">
    <location>
        <begin position="53"/>
        <end position="67"/>
    </location>
</feature>
<protein>
    <submittedName>
        <fullName evidence="2">Uncharacterized protein</fullName>
    </submittedName>
</protein>
<comment type="caution">
    <text evidence="2">The sequence shown here is derived from an EMBL/GenBank/DDBJ whole genome shotgun (WGS) entry which is preliminary data.</text>
</comment>
<feature type="region of interest" description="Disordered" evidence="1">
    <location>
        <begin position="179"/>
        <end position="198"/>
    </location>
</feature>
<sequence length="538" mass="59097">MAYNTAATRILVISSTAEQASHFVQSIKELSDLHAATNSSKAPVSPLSGVQLPITSPSDNQAVTSSDGSERIPWTIVNRYYTADVHFETRVLKDFRGIHVEGVPAVLYVFNGTEDYRDKIQDLAKTIEPYGDSVEVSLAVRFSKSISTDGTVAAPSTVDDEEGLDELLSTHNFEYVDGDRGGRVTAGEGGSFDDEEESAIPGLPRVIDALSTIMWPSLVQSDATRARKSRARDLLDWAREEEEEDGLKALVSPSTDHDEGLPSIHTTGSQPSASAKKSRMQREMDELQKWLEEEEQGTSASAQRREDDTAWTNTDWSDMPTTPTIRTPFGQEDFGFEDDFTDFIGAPMEVQYTGNQHASPKADRLVPMHTGASYQSLASFDENSFSSPHPRLSGDEDTDDEDLPKRDEIEETTRRIFGHALSPGSLQIPTPSPSSQSLDSPMMFSTSLAHSPSTRSRDFDTPNSSFAPDEDEDEEDYEVGAFDLSRVLSALQGMKEEISGMEDEGERRKAAARVALGLVYGLKKEEERDGLRAATGSR</sequence>
<dbReference type="InterPro" id="IPR019341">
    <property type="entry name" value="Alpha/Gamma-adaptin-bd_p34"/>
</dbReference>
<feature type="compositionally biased region" description="Acidic residues" evidence="1">
    <location>
        <begin position="468"/>
        <end position="478"/>
    </location>
</feature>
<feature type="compositionally biased region" description="Polar residues" evidence="1">
    <location>
        <begin position="264"/>
        <end position="275"/>
    </location>
</feature>
<dbReference type="PANTHER" id="PTHR14659">
    <property type="entry name" value="ALPHA- AND GAMMA-ADAPTIN-BINDING PROTEIN P34"/>
    <property type="match status" value="1"/>
</dbReference>
<feature type="compositionally biased region" description="Polar residues" evidence="1">
    <location>
        <begin position="310"/>
        <end position="325"/>
    </location>
</feature>
<feature type="compositionally biased region" description="Polar residues" evidence="1">
    <location>
        <begin position="424"/>
        <end position="454"/>
    </location>
</feature>
<reference evidence="2" key="1">
    <citation type="journal article" date="2021" name="New Phytol.">
        <title>Evolutionary innovations through gain and loss of genes in the ectomycorrhizal Boletales.</title>
        <authorList>
            <person name="Wu G."/>
            <person name="Miyauchi S."/>
            <person name="Morin E."/>
            <person name="Kuo A."/>
            <person name="Drula E."/>
            <person name="Varga T."/>
            <person name="Kohler A."/>
            <person name="Feng B."/>
            <person name="Cao Y."/>
            <person name="Lipzen A."/>
            <person name="Daum C."/>
            <person name="Hundley H."/>
            <person name="Pangilinan J."/>
            <person name="Johnson J."/>
            <person name="Barry K."/>
            <person name="LaButti K."/>
            <person name="Ng V."/>
            <person name="Ahrendt S."/>
            <person name="Min B."/>
            <person name="Choi I.G."/>
            <person name="Park H."/>
            <person name="Plett J.M."/>
            <person name="Magnuson J."/>
            <person name="Spatafora J.W."/>
            <person name="Nagy L.G."/>
            <person name="Henrissat B."/>
            <person name="Grigoriev I.V."/>
            <person name="Yang Z.L."/>
            <person name="Xu J."/>
            <person name="Martin F.M."/>
        </authorList>
    </citation>
    <scope>NUCLEOTIDE SEQUENCE</scope>
    <source>
        <strain evidence="2">KKN 215</strain>
    </source>
</reference>
<dbReference type="AlphaFoldDB" id="A0A8K0UUN9"/>
<feature type="region of interest" description="Disordered" evidence="1">
    <location>
        <begin position="377"/>
        <end position="480"/>
    </location>
</feature>
<feature type="region of interest" description="Disordered" evidence="1">
    <location>
        <begin position="240"/>
        <end position="334"/>
    </location>
</feature>
<gene>
    <name evidence="2" type="ORF">BXZ70DRAFT_922522</name>
</gene>
<dbReference type="PANTHER" id="PTHR14659:SF1">
    <property type="entry name" value="ALPHA- AND GAMMA-ADAPTIN-BINDING PROTEIN P34"/>
    <property type="match status" value="1"/>
</dbReference>
<feature type="region of interest" description="Disordered" evidence="1">
    <location>
        <begin position="351"/>
        <end position="370"/>
    </location>
</feature>
<feature type="compositionally biased region" description="Basic and acidic residues" evidence="1">
    <location>
        <begin position="280"/>
        <end position="291"/>
    </location>
</feature>
<keyword evidence="3" id="KW-1185">Reference proteome</keyword>
<dbReference type="OrthoDB" id="10261384at2759"/>
<dbReference type="EMBL" id="JAEVFJ010000005">
    <property type="protein sequence ID" value="KAH8104811.1"/>
    <property type="molecule type" value="Genomic_DNA"/>
</dbReference>
<name>A0A8K0UUN9_9AGAR</name>
<evidence type="ECO:0000256" key="1">
    <source>
        <dbReference type="SAM" id="MobiDB-lite"/>
    </source>
</evidence>
<dbReference type="Proteomes" id="UP000813824">
    <property type="component" value="Unassembled WGS sequence"/>
</dbReference>
<feature type="compositionally biased region" description="Basic and acidic residues" evidence="1">
    <location>
        <begin position="403"/>
        <end position="414"/>
    </location>
</feature>
<evidence type="ECO:0000313" key="2">
    <source>
        <dbReference type="EMBL" id="KAH8104811.1"/>
    </source>
</evidence>
<accession>A0A8K0UUN9</accession>